<dbReference type="UniPathway" id="UPA00253">
    <property type="reaction ID" value="UER00329"/>
</dbReference>
<dbReference type="GO" id="GO:0043420">
    <property type="term" value="P:anthranilate metabolic process"/>
    <property type="evidence" value="ECO:0007669"/>
    <property type="project" value="TreeGrafter"/>
</dbReference>
<dbReference type="AlphaFoldDB" id="A0A7Y0HHD7"/>
<comment type="similarity">
    <text evidence="5">Belongs to the kynureninase family.</text>
</comment>
<dbReference type="RefSeq" id="WP_169626182.1">
    <property type="nucleotide sequence ID" value="NZ_JABBNT010000004.1"/>
</dbReference>
<dbReference type="GO" id="GO:0030170">
    <property type="term" value="F:pyridoxal phosphate binding"/>
    <property type="evidence" value="ECO:0007669"/>
    <property type="project" value="UniProtKB-UniRule"/>
</dbReference>
<dbReference type="UniPathway" id="UPA00334">
    <property type="reaction ID" value="UER00455"/>
</dbReference>
<comment type="caution">
    <text evidence="6">The sequence shown here is derived from an EMBL/GenBank/DDBJ whole genome shotgun (WGS) entry which is preliminary data.</text>
</comment>
<evidence type="ECO:0000256" key="2">
    <source>
        <dbReference type="ARBA" id="ARBA00022801"/>
    </source>
</evidence>
<dbReference type="InterPro" id="IPR015422">
    <property type="entry name" value="PyrdxlP-dep_Trfase_small"/>
</dbReference>
<dbReference type="EMBL" id="JABBNT010000004">
    <property type="protein sequence ID" value="NMM45802.1"/>
    <property type="molecule type" value="Genomic_DNA"/>
</dbReference>
<dbReference type="NCBIfam" id="TIGR01814">
    <property type="entry name" value="kynureninase"/>
    <property type="match status" value="1"/>
</dbReference>
<keyword evidence="1 5" id="KW-0662">Pyridine nucleotide biosynthesis</keyword>
<dbReference type="InterPro" id="IPR015424">
    <property type="entry name" value="PyrdxlP-dep_Trfase"/>
</dbReference>
<name>A0A7Y0HHD7_9PROT</name>
<dbReference type="EC" id="3.7.1.3" evidence="4 5"/>
<dbReference type="Gene3D" id="3.40.640.10">
    <property type="entry name" value="Type I PLP-dependent aspartate aminotransferase-like (Major domain)"/>
    <property type="match status" value="1"/>
</dbReference>
<dbReference type="GO" id="GO:0019441">
    <property type="term" value="P:L-tryptophan catabolic process to kynurenine"/>
    <property type="evidence" value="ECO:0007669"/>
    <property type="project" value="TreeGrafter"/>
</dbReference>
<dbReference type="GO" id="GO:0009435">
    <property type="term" value="P:NAD+ biosynthetic process"/>
    <property type="evidence" value="ECO:0007669"/>
    <property type="project" value="UniProtKB-UniRule"/>
</dbReference>
<comment type="catalytic activity">
    <reaction evidence="5">
        <text>3-hydroxy-L-kynurenine + H2O = 3-hydroxyanthranilate + L-alanine + H(+)</text>
        <dbReference type="Rhea" id="RHEA:25143"/>
        <dbReference type="ChEBI" id="CHEBI:15377"/>
        <dbReference type="ChEBI" id="CHEBI:15378"/>
        <dbReference type="ChEBI" id="CHEBI:36559"/>
        <dbReference type="ChEBI" id="CHEBI:57972"/>
        <dbReference type="ChEBI" id="CHEBI:58125"/>
        <dbReference type="EC" id="3.7.1.3"/>
    </reaction>
</comment>
<dbReference type="Proteomes" id="UP000539372">
    <property type="component" value="Unassembled WGS sequence"/>
</dbReference>
<accession>A0A7Y0HHD7</accession>
<evidence type="ECO:0000256" key="3">
    <source>
        <dbReference type="ARBA" id="ARBA00022898"/>
    </source>
</evidence>
<dbReference type="GO" id="GO:0030429">
    <property type="term" value="F:kynureninase activity"/>
    <property type="evidence" value="ECO:0007669"/>
    <property type="project" value="UniProtKB-UniRule"/>
</dbReference>
<sequence>MDQSDILRALRAKAEQLDLEDGLAERACLFDLPRAMIYLDGNSLGPPPHGVVDRLTRVAGQEWGVDLITSWNKNRWMELSSRVGAKIAAVVGAESASVRACDSTSINVFKVLSAALPLRPARRVVVSERGNFPTDLYVTQQLLAGLGDGYELRLIDDAATDLDAALDDTVAAVLLTQVDYRTGRKLDMKSVSARIHDAGALAIWDLAHSAGAFSVALDADGADFAVGCGYKFLNGGPGAPAFLYVARRHWNAMPMLAGWMGHAAPFAFTPDYRPAEGVDRFLVGTPSVLALSALETALDAYGDIDMASVQAKSSALGDLFIEAVETLCDGQGVTLASPCDASVRGAQVSFRHAEGYAVMQALIAQGVVGDFRAPDVIRFGFAPLYLQYAMIVDAAKILSDILRTKAWDRPEFKVRAAVT</sequence>
<dbReference type="SUPFAM" id="SSF53383">
    <property type="entry name" value="PLP-dependent transferases"/>
    <property type="match status" value="1"/>
</dbReference>
<keyword evidence="2 5" id="KW-0378">Hydrolase</keyword>
<comment type="pathway">
    <text evidence="5">Cofactor biosynthesis; NAD(+) biosynthesis; quinolinate from L-kynurenine: step 2/3.</text>
</comment>
<organism evidence="6 7">
    <name type="scientific">Pacificispira spongiicola</name>
    <dbReference type="NCBI Taxonomy" id="2729598"/>
    <lineage>
        <taxon>Bacteria</taxon>
        <taxon>Pseudomonadati</taxon>
        <taxon>Pseudomonadota</taxon>
        <taxon>Alphaproteobacteria</taxon>
        <taxon>Rhodospirillales</taxon>
        <taxon>Rhodospirillaceae</taxon>
        <taxon>Pacificispira</taxon>
    </lineage>
</organism>
<dbReference type="GO" id="GO:0005737">
    <property type="term" value="C:cytoplasm"/>
    <property type="evidence" value="ECO:0007669"/>
    <property type="project" value="UniProtKB-UniRule"/>
</dbReference>
<evidence type="ECO:0000256" key="1">
    <source>
        <dbReference type="ARBA" id="ARBA00022642"/>
    </source>
</evidence>
<dbReference type="Pfam" id="PF22580">
    <property type="entry name" value="KYNU_C"/>
    <property type="match status" value="1"/>
</dbReference>
<evidence type="ECO:0000313" key="6">
    <source>
        <dbReference type="EMBL" id="NMM45802.1"/>
    </source>
</evidence>
<evidence type="ECO:0000256" key="4">
    <source>
        <dbReference type="NCBIfam" id="TIGR01814"/>
    </source>
</evidence>
<reference evidence="6 7" key="1">
    <citation type="submission" date="2020-04" db="EMBL/GenBank/DDBJ databases">
        <title>Rhodospirillaceae bacterium KN72 isolated from deep sea.</title>
        <authorList>
            <person name="Zhang D.-C."/>
        </authorList>
    </citation>
    <scope>NUCLEOTIDE SEQUENCE [LARGE SCALE GENOMIC DNA]</scope>
    <source>
        <strain evidence="6 7">KN72</strain>
    </source>
</reference>
<evidence type="ECO:0000313" key="7">
    <source>
        <dbReference type="Proteomes" id="UP000539372"/>
    </source>
</evidence>
<dbReference type="PANTHER" id="PTHR14084">
    <property type="entry name" value="KYNURENINASE"/>
    <property type="match status" value="1"/>
</dbReference>
<comment type="cofactor">
    <cofactor evidence="5">
        <name>pyridoxal 5'-phosphate</name>
        <dbReference type="ChEBI" id="CHEBI:597326"/>
    </cofactor>
</comment>
<dbReference type="InterPro" id="IPR010111">
    <property type="entry name" value="Kynureninase"/>
</dbReference>
<proteinExistence type="inferred from homology"/>
<comment type="subunit">
    <text evidence="5">Homodimer.</text>
</comment>
<dbReference type="PIRSF" id="PIRSF038800">
    <property type="entry name" value="KYNU"/>
    <property type="match status" value="1"/>
</dbReference>
<dbReference type="GO" id="GO:0097053">
    <property type="term" value="P:L-kynurenine catabolic process"/>
    <property type="evidence" value="ECO:0007669"/>
    <property type="project" value="UniProtKB-UniPathway"/>
</dbReference>
<dbReference type="PANTHER" id="PTHR14084:SF0">
    <property type="entry name" value="KYNURENINASE"/>
    <property type="match status" value="1"/>
</dbReference>
<gene>
    <name evidence="6" type="primary">kynU</name>
    <name evidence="6" type="ORF">HH303_15000</name>
</gene>
<comment type="catalytic activity">
    <reaction evidence="5">
        <text>L-kynurenine + H2O = anthranilate + L-alanine + H(+)</text>
        <dbReference type="Rhea" id="RHEA:16813"/>
        <dbReference type="ChEBI" id="CHEBI:15377"/>
        <dbReference type="ChEBI" id="CHEBI:15378"/>
        <dbReference type="ChEBI" id="CHEBI:16567"/>
        <dbReference type="ChEBI" id="CHEBI:57959"/>
        <dbReference type="ChEBI" id="CHEBI:57972"/>
        <dbReference type="EC" id="3.7.1.3"/>
    </reaction>
</comment>
<keyword evidence="3 5" id="KW-0663">Pyridoxal phosphate</keyword>
<comment type="pathway">
    <text evidence="5">Amino-acid degradation; L-kynurenine degradation; L-alanine and anthranilate from L-kynurenine: step 1/1.</text>
</comment>
<comment type="function">
    <text evidence="5">Catalyzes the cleavage of L-kynurenine (L-Kyn) and L-3-hydroxykynurenine (L-3OHKyn) into anthranilic acid (AA) and 3-hydroxyanthranilic acid (3-OHAA), respectively.</text>
</comment>
<dbReference type="InterPro" id="IPR015421">
    <property type="entry name" value="PyrdxlP-dep_Trfase_major"/>
</dbReference>
<dbReference type="Gene3D" id="3.90.1150.10">
    <property type="entry name" value="Aspartate Aminotransferase, domain 1"/>
    <property type="match status" value="1"/>
</dbReference>
<keyword evidence="7" id="KW-1185">Reference proteome</keyword>
<evidence type="ECO:0000256" key="5">
    <source>
        <dbReference type="PIRNR" id="PIRNR038800"/>
    </source>
</evidence>
<protein>
    <recommendedName>
        <fullName evidence="4 5">Kynureninase</fullName>
        <ecNumber evidence="4 5">3.7.1.3</ecNumber>
    </recommendedName>
</protein>